<reference evidence="4" key="1">
    <citation type="submission" date="2021-06" db="EMBL/GenBank/DDBJ databases">
        <title>44 bacteria genomes isolated from Dapeng, Shenzhen.</title>
        <authorList>
            <person name="Zheng W."/>
            <person name="Yu S."/>
            <person name="Huang Y."/>
        </authorList>
    </citation>
    <scope>NUCLEOTIDE SEQUENCE</scope>
    <source>
        <strain evidence="4">DP5N28-2</strain>
    </source>
</reference>
<evidence type="ECO:0000256" key="2">
    <source>
        <dbReference type="ARBA" id="ARBA00023315"/>
    </source>
</evidence>
<dbReference type="InterPro" id="IPR050832">
    <property type="entry name" value="Bact_Acetyltransf"/>
</dbReference>
<dbReference type="EMBL" id="JAHVHU010000009">
    <property type="protein sequence ID" value="MBY5958601.1"/>
    <property type="molecule type" value="Genomic_DNA"/>
</dbReference>
<dbReference type="PANTHER" id="PTHR43877:SF2">
    <property type="entry name" value="AMINOALKYLPHOSPHONATE N-ACETYLTRANSFERASE-RELATED"/>
    <property type="match status" value="1"/>
</dbReference>
<dbReference type="AlphaFoldDB" id="A0A953LBJ0"/>
<dbReference type="InterPro" id="IPR016181">
    <property type="entry name" value="Acyl_CoA_acyltransferase"/>
</dbReference>
<dbReference type="Proteomes" id="UP000753961">
    <property type="component" value="Unassembled WGS sequence"/>
</dbReference>
<dbReference type="PROSITE" id="PS51186">
    <property type="entry name" value="GNAT"/>
    <property type="match status" value="1"/>
</dbReference>
<accession>A0A953LBJ0</accession>
<dbReference type="InterPro" id="IPR000182">
    <property type="entry name" value="GNAT_dom"/>
</dbReference>
<keyword evidence="5" id="KW-1185">Reference proteome</keyword>
<organism evidence="4 5">
    <name type="scientific">Membranihabitans marinus</name>
    <dbReference type="NCBI Taxonomy" id="1227546"/>
    <lineage>
        <taxon>Bacteria</taxon>
        <taxon>Pseudomonadati</taxon>
        <taxon>Bacteroidota</taxon>
        <taxon>Saprospiria</taxon>
        <taxon>Saprospirales</taxon>
        <taxon>Saprospiraceae</taxon>
        <taxon>Membranihabitans</taxon>
    </lineage>
</organism>
<dbReference type="RefSeq" id="WP_222580136.1">
    <property type="nucleotide sequence ID" value="NZ_JAHVHU010000009.1"/>
</dbReference>
<dbReference type="SUPFAM" id="SSF55729">
    <property type="entry name" value="Acyl-CoA N-acyltransferases (Nat)"/>
    <property type="match status" value="1"/>
</dbReference>
<evidence type="ECO:0000259" key="3">
    <source>
        <dbReference type="PROSITE" id="PS51186"/>
    </source>
</evidence>
<dbReference type="PANTHER" id="PTHR43877">
    <property type="entry name" value="AMINOALKYLPHOSPHONATE N-ACETYLTRANSFERASE-RELATED-RELATED"/>
    <property type="match status" value="1"/>
</dbReference>
<keyword evidence="2" id="KW-0012">Acyltransferase</keyword>
<dbReference type="GO" id="GO:0016747">
    <property type="term" value="F:acyltransferase activity, transferring groups other than amino-acyl groups"/>
    <property type="evidence" value="ECO:0007669"/>
    <property type="project" value="InterPro"/>
</dbReference>
<gene>
    <name evidence="4" type="ORF">KUV50_10685</name>
</gene>
<protein>
    <submittedName>
        <fullName evidence="4">GNAT family N-acetyltransferase</fullName>
    </submittedName>
</protein>
<feature type="domain" description="N-acetyltransferase" evidence="3">
    <location>
        <begin position="2"/>
        <end position="149"/>
    </location>
</feature>
<name>A0A953LBJ0_9BACT</name>
<dbReference type="Gene3D" id="3.40.630.30">
    <property type="match status" value="1"/>
</dbReference>
<evidence type="ECO:0000313" key="5">
    <source>
        <dbReference type="Proteomes" id="UP000753961"/>
    </source>
</evidence>
<keyword evidence="1" id="KW-0808">Transferase</keyword>
<proteinExistence type="predicted"/>
<evidence type="ECO:0000256" key="1">
    <source>
        <dbReference type="ARBA" id="ARBA00022679"/>
    </source>
</evidence>
<dbReference type="CDD" id="cd04301">
    <property type="entry name" value="NAT_SF"/>
    <property type="match status" value="1"/>
</dbReference>
<comment type="caution">
    <text evidence="4">The sequence shown here is derived from an EMBL/GenBank/DDBJ whole genome shotgun (WGS) entry which is preliminary data.</text>
</comment>
<evidence type="ECO:0000313" key="4">
    <source>
        <dbReference type="EMBL" id="MBY5958601.1"/>
    </source>
</evidence>
<dbReference type="Pfam" id="PF00583">
    <property type="entry name" value="Acetyltransf_1"/>
    <property type="match status" value="1"/>
</dbReference>
<sequence length="149" mass="17009">MIDYKRTSSKNPDFNKLVELLNSDLAHRDGADHPLAQFNAIDETLHVVLAYKNDKPIACGAISEYDSTTIEIKRMYVHPEARGQGIAAHILTELESWAQEKGKDRTILFMGINQPEARRLYERNGYRPIEKYGRLKDIPDSLCFTKSIS</sequence>